<dbReference type="Gene3D" id="3.40.50.300">
    <property type="entry name" value="P-loop containing nucleotide triphosphate hydrolases"/>
    <property type="match status" value="1"/>
</dbReference>
<dbReference type="InterPro" id="IPR050445">
    <property type="entry name" value="Bact_polysacc_biosynth/exp"/>
</dbReference>
<comment type="catalytic activity">
    <reaction evidence="8">
        <text>L-tyrosyl-[protein] + ATP = O-phospho-L-tyrosyl-[protein] + ADP + H(+)</text>
        <dbReference type="Rhea" id="RHEA:10596"/>
        <dbReference type="Rhea" id="RHEA-COMP:10136"/>
        <dbReference type="Rhea" id="RHEA-COMP:20101"/>
        <dbReference type="ChEBI" id="CHEBI:15378"/>
        <dbReference type="ChEBI" id="CHEBI:30616"/>
        <dbReference type="ChEBI" id="CHEBI:46858"/>
        <dbReference type="ChEBI" id="CHEBI:61978"/>
        <dbReference type="ChEBI" id="CHEBI:456216"/>
        <dbReference type="EC" id="2.7.10.2"/>
    </reaction>
</comment>
<keyword evidence="7" id="KW-0829">Tyrosine-protein kinase</keyword>
<dbReference type="GO" id="GO:0004715">
    <property type="term" value="F:non-membrane spanning protein tyrosine kinase activity"/>
    <property type="evidence" value="ECO:0007669"/>
    <property type="project" value="UniProtKB-EC"/>
</dbReference>
<dbReference type="GO" id="GO:0042802">
    <property type="term" value="F:identical protein binding"/>
    <property type="evidence" value="ECO:0007669"/>
    <property type="project" value="UniProtKB-ARBA"/>
</dbReference>
<evidence type="ECO:0000259" key="11">
    <source>
        <dbReference type="Pfam" id="PF13614"/>
    </source>
</evidence>
<organism evidence="13 14">
    <name type="scientific">Leptolyngbya boryana NIES-2135</name>
    <dbReference type="NCBI Taxonomy" id="1973484"/>
    <lineage>
        <taxon>Bacteria</taxon>
        <taxon>Bacillati</taxon>
        <taxon>Cyanobacteriota</taxon>
        <taxon>Cyanophyceae</taxon>
        <taxon>Leptolyngbyales</taxon>
        <taxon>Leptolyngbyaceae</taxon>
        <taxon>Leptolyngbya group</taxon>
        <taxon>Leptolyngbya</taxon>
    </lineage>
</organism>
<dbReference type="Pfam" id="PF13807">
    <property type="entry name" value="GNVR"/>
    <property type="match status" value="1"/>
</dbReference>
<dbReference type="GO" id="GO:0005886">
    <property type="term" value="C:plasma membrane"/>
    <property type="evidence" value="ECO:0007669"/>
    <property type="project" value="TreeGrafter"/>
</dbReference>
<evidence type="ECO:0000256" key="3">
    <source>
        <dbReference type="ARBA" id="ARBA00022679"/>
    </source>
</evidence>
<dbReference type="InterPro" id="IPR032807">
    <property type="entry name" value="GNVR"/>
</dbReference>
<feature type="domain" description="Tyrosine-protein kinase G-rich" evidence="12">
    <location>
        <begin position="383"/>
        <end position="457"/>
    </location>
</feature>
<dbReference type="FunFam" id="3.40.50.300:FF:000527">
    <property type="entry name" value="Tyrosine-protein kinase etk"/>
    <property type="match status" value="1"/>
</dbReference>
<dbReference type="EMBL" id="AP018203">
    <property type="protein sequence ID" value="BAY57093.1"/>
    <property type="molecule type" value="Genomic_DNA"/>
</dbReference>
<dbReference type="CDD" id="cd05387">
    <property type="entry name" value="BY-kinase"/>
    <property type="match status" value="1"/>
</dbReference>
<evidence type="ECO:0000256" key="1">
    <source>
        <dbReference type="ARBA" id="ARBA00007316"/>
    </source>
</evidence>
<proteinExistence type="inferred from homology"/>
<keyword evidence="10" id="KW-0812">Transmembrane</keyword>
<dbReference type="PANTHER" id="PTHR32309:SF13">
    <property type="entry name" value="FERRIC ENTEROBACTIN TRANSPORT PROTEIN FEPE"/>
    <property type="match status" value="1"/>
</dbReference>
<dbReference type="EC" id="2.7.10.2" evidence="2"/>
<dbReference type="PANTHER" id="PTHR32309">
    <property type="entry name" value="TYROSINE-PROTEIN KINASE"/>
    <property type="match status" value="1"/>
</dbReference>
<dbReference type="Pfam" id="PF13614">
    <property type="entry name" value="AAA_31"/>
    <property type="match status" value="1"/>
</dbReference>
<reference evidence="13 14" key="1">
    <citation type="submission" date="2017-06" db="EMBL/GenBank/DDBJ databases">
        <title>Genome sequencing of cyanobaciteial culture collection at National Institute for Environmental Studies (NIES).</title>
        <authorList>
            <person name="Hirose Y."/>
            <person name="Shimura Y."/>
            <person name="Fujisawa T."/>
            <person name="Nakamura Y."/>
            <person name="Kawachi M."/>
        </authorList>
    </citation>
    <scope>NUCLEOTIDE SEQUENCE [LARGE SCALE GENOMIC DNA]</scope>
    <source>
        <strain evidence="13 14">NIES-2135</strain>
    </source>
</reference>
<keyword evidence="14" id="KW-1185">Reference proteome</keyword>
<evidence type="ECO:0000256" key="4">
    <source>
        <dbReference type="ARBA" id="ARBA00022741"/>
    </source>
</evidence>
<dbReference type="InterPro" id="IPR005702">
    <property type="entry name" value="Wzc-like_C"/>
</dbReference>
<evidence type="ECO:0000256" key="7">
    <source>
        <dbReference type="ARBA" id="ARBA00023137"/>
    </source>
</evidence>
<keyword evidence="10" id="KW-1133">Transmembrane helix</keyword>
<dbReference type="SUPFAM" id="SSF52540">
    <property type="entry name" value="P-loop containing nucleoside triphosphate hydrolases"/>
    <property type="match status" value="1"/>
</dbReference>
<comment type="similarity">
    <text evidence="1">Belongs to the CpsD/CapB family.</text>
</comment>
<evidence type="ECO:0000256" key="9">
    <source>
        <dbReference type="SAM" id="Coils"/>
    </source>
</evidence>
<protein>
    <recommendedName>
        <fullName evidence="2">non-specific protein-tyrosine kinase</fullName>
        <ecNumber evidence="2">2.7.10.2</ecNumber>
    </recommendedName>
</protein>
<feature type="domain" description="AAA" evidence="11">
    <location>
        <begin position="534"/>
        <end position="674"/>
    </location>
</feature>
<gene>
    <name evidence="13" type="ORF">NIES2135_39570</name>
</gene>
<dbReference type="NCBIfam" id="TIGR01007">
    <property type="entry name" value="eps_fam"/>
    <property type="match status" value="1"/>
</dbReference>
<evidence type="ECO:0000313" key="14">
    <source>
        <dbReference type="Proteomes" id="UP000217895"/>
    </source>
</evidence>
<feature type="transmembrane region" description="Helical" evidence="10">
    <location>
        <begin position="28"/>
        <end position="48"/>
    </location>
</feature>
<keyword evidence="10" id="KW-0472">Membrane</keyword>
<name>A0A1Z4JK72_LEPBY</name>
<feature type="coiled-coil region" evidence="9">
    <location>
        <begin position="178"/>
        <end position="242"/>
    </location>
</feature>
<keyword evidence="5" id="KW-0418">Kinase</keyword>
<keyword evidence="6" id="KW-0067">ATP-binding</keyword>
<sequence length="739" mass="80727">MTSMKMETKQYSEDFDLQNYWLILKRRWLTAATVLAATVGLVGLATSMQRPSFEANGRLLVQSNRTTSLTGVGEKVGTLESLKREGNPLDTQAVVVTSYPILQRVIDTLQLKNSKGRPMDPEELSKQLKVEAVPTTDILNLKYSDNDAEMAANVVNQIMKAYIDNNLKTNQEEANKAGRFIESQLPRAEAELQKASEELRLFRTQNQIVDLERESAANINSLSLLQDQLNQARSQLADVARQEQVVRDQLGLETGQAIDLASLSQSPGVQEALSQLQQVQTRLVTEQARFKSTTPQIQTLQQQEQDLNALLQSRVSEAVGASVQVAPGALQVGDIKRKLAESLATLQSQKLGLEGRVGTLAGLQSSFRSRMAATPTLVKQQSELERKQDLAQKAYENLTSRLQEIQVARNQQVGNARVLQNALVPTQPTGRMRLILLAAGTMIGLLLGVAAAFFRDMMDKSLKTVKEAEAQYGYTMLGLVPKFETSDTPTIVSPSADDISPRVIAMTSPRSMIHEAYQMLQANLKFMSLDKKVKTIVISSAVPREGKSEVAANLAATMAQSGRKVLLVDADMRNPSQHHLWGIVNSVGLSNVVVDQSELRQAVKPITNNLSILTAGVMPPNPLAILDSEAMTTLLETIAKDYDYVLFDTPPLAGTADAAVLGKMADGVLITVRPGVADAGSISAAKSLLDRSEPNILGLVANGVNVRYEPDSYFYYTSPREQVSERGEGARSVRSLLTK</sequence>
<evidence type="ECO:0000256" key="5">
    <source>
        <dbReference type="ARBA" id="ARBA00022777"/>
    </source>
</evidence>
<keyword evidence="4" id="KW-0547">Nucleotide-binding</keyword>
<feature type="transmembrane region" description="Helical" evidence="10">
    <location>
        <begin position="434"/>
        <end position="454"/>
    </location>
</feature>
<evidence type="ECO:0000256" key="10">
    <source>
        <dbReference type="SAM" id="Phobius"/>
    </source>
</evidence>
<evidence type="ECO:0000256" key="2">
    <source>
        <dbReference type="ARBA" id="ARBA00011903"/>
    </source>
</evidence>
<dbReference type="GO" id="GO:0005524">
    <property type="term" value="F:ATP binding"/>
    <property type="evidence" value="ECO:0007669"/>
    <property type="project" value="UniProtKB-KW"/>
</dbReference>
<evidence type="ECO:0000313" key="13">
    <source>
        <dbReference type="EMBL" id="BAY57093.1"/>
    </source>
</evidence>
<dbReference type="InterPro" id="IPR025669">
    <property type="entry name" value="AAA_dom"/>
</dbReference>
<evidence type="ECO:0000256" key="8">
    <source>
        <dbReference type="ARBA" id="ARBA00051245"/>
    </source>
</evidence>
<dbReference type="Proteomes" id="UP000217895">
    <property type="component" value="Chromosome"/>
</dbReference>
<evidence type="ECO:0000259" key="12">
    <source>
        <dbReference type="Pfam" id="PF13807"/>
    </source>
</evidence>
<dbReference type="InterPro" id="IPR027417">
    <property type="entry name" value="P-loop_NTPase"/>
</dbReference>
<keyword evidence="3" id="KW-0808">Transferase</keyword>
<dbReference type="AlphaFoldDB" id="A0A1Z4JK72"/>
<evidence type="ECO:0000256" key="6">
    <source>
        <dbReference type="ARBA" id="ARBA00022840"/>
    </source>
</evidence>
<accession>A0A1Z4JK72</accession>
<keyword evidence="9" id="KW-0175">Coiled coil</keyword>